<dbReference type="Gene3D" id="1.20.1070.10">
    <property type="entry name" value="Rhodopsin 7-helix transmembrane proteins"/>
    <property type="match status" value="1"/>
</dbReference>
<organism evidence="13 14">
    <name type="scientific">Goodea atripinnis</name>
    <dbReference type="NCBI Taxonomy" id="208336"/>
    <lineage>
        <taxon>Eukaryota</taxon>
        <taxon>Metazoa</taxon>
        <taxon>Chordata</taxon>
        <taxon>Craniata</taxon>
        <taxon>Vertebrata</taxon>
        <taxon>Euteleostomi</taxon>
        <taxon>Actinopterygii</taxon>
        <taxon>Neopterygii</taxon>
        <taxon>Teleostei</taxon>
        <taxon>Neoteleostei</taxon>
        <taxon>Acanthomorphata</taxon>
        <taxon>Ovalentaria</taxon>
        <taxon>Atherinomorphae</taxon>
        <taxon>Cyprinodontiformes</taxon>
        <taxon>Goodeidae</taxon>
        <taxon>Goodea</taxon>
    </lineage>
</organism>
<feature type="transmembrane region" description="Helical" evidence="11">
    <location>
        <begin position="142"/>
        <end position="167"/>
    </location>
</feature>
<dbReference type="CDD" id="cd15220">
    <property type="entry name" value="7tmA_GPR61_GPR62-like"/>
    <property type="match status" value="1"/>
</dbReference>
<keyword evidence="8 9" id="KW-0807">Transducer</keyword>
<gene>
    <name evidence="13" type="primary">GPR61</name>
    <name evidence="13" type="ORF">GOODEAATRI_007878</name>
</gene>
<evidence type="ECO:0000313" key="13">
    <source>
        <dbReference type="EMBL" id="MEQ2161250.1"/>
    </source>
</evidence>
<name>A0ABV0MQ83_9TELE</name>
<evidence type="ECO:0000256" key="1">
    <source>
        <dbReference type="ARBA" id="ARBA00004651"/>
    </source>
</evidence>
<sequence>MEPTWNSSHTPPQPTSNLSASSLPEGWALSQALALLAMLLMDLLAVVGNVAVMAVIAKAPQLHKFAFVFHLCMVDLLAALVLMPLGMLSSRAFFGEALCRSYVFLSVCLVSAAILSISVINVERYYYIIHPMRYEVKMTIGLVASVLVGIWVKALAMSALPLLAWFLQGGRTPLLESSAVGGGVVYCNMFKVARVAAMHHGPLPTWMDTPRRQRSESLSSRSTMVTSSGTGTGTDRATPHRPFGGGKAAAVLAAVGGQFLCCWLPYFTFHLYSALAASPPAALASLEEVVTWIGYFCFTSNPFFYGCLNRQIREELGKHLPCLFRRAGVEMEDRLPSRDGSIEENFLQFLQGTACNLDPQNSRSTSSPKGGDACCPVAQCQPTEVAQPIPIDFRIPGQIAEETSEFIEIEQAKNNHIYTEN</sequence>
<feature type="transmembrane region" description="Helical" evidence="11">
    <location>
        <begin position="68"/>
        <end position="89"/>
    </location>
</feature>
<dbReference type="PROSITE" id="PS00237">
    <property type="entry name" value="G_PROTEIN_RECEP_F1_1"/>
    <property type="match status" value="1"/>
</dbReference>
<evidence type="ECO:0000256" key="10">
    <source>
        <dbReference type="SAM" id="MobiDB-lite"/>
    </source>
</evidence>
<evidence type="ECO:0000256" key="8">
    <source>
        <dbReference type="ARBA" id="ARBA00023224"/>
    </source>
</evidence>
<evidence type="ECO:0000256" key="7">
    <source>
        <dbReference type="ARBA" id="ARBA00023170"/>
    </source>
</evidence>
<dbReference type="PRINTS" id="PR00237">
    <property type="entry name" value="GPCRRHODOPSN"/>
</dbReference>
<keyword evidence="6 11" id="KW-0472">Membrane</keyword>
<dbReference type="Pfam" id="PF00001">
    <property type="entry name" value="7tm_1"/>
    <property type="match status" value="1"/>
</dbReference>
<feature type="compositionally biased region" description="Low complexity" evidence="10">
    <location>
        <begin position="216"/>
        <end position="236"/>
    </location>
</feature>
<feature type="transmembrane region" description="Helical" evidence="11">
    <location>
        <begin position="32"/>
        <end position="56"/>
    </location>
</feature>
<feature type="transmembrane region" description="Helical" evidence="11">
    <location>
        <begin position="101"/>
        <end position="122"/>
    </location>
</feature>
<dbReference type="InterPro" id="IPR000276">
    <property type="entry name" value="GPCR_Rhodpsn"/>
</dbReference>
<evidence type="ECO:0000256" key="6">
    <source>
        <dbReference type="ARBA" id="ARBA00023136"/>
    </source>
</evidence>
<keyword evidence="14" id="KW-1185">Reference proteome</keyword>
<feature type="domain" description="G-protein coupled receptors family 1 profile" evidence="12">
    <location>
        <begin position="48"/>
        <end position="305"/>
    </location>
</feature>
<evidence type="ECO:0000256" key="11">
    <source>
        <dbReference type="SAM" id="Phobius"/>
    </source>
</evidence>
<accession>A0ABV0MQ83</accession>
<proteinExistence type="inferred from homology"/>
<protein>
    <submittedName>
        <fullName evidence="13">G-protein coupled receptor 61</fullName>
    </submittedName>
</protein>
<keyword evidence="5 9" id="KW-0297">G-protein coupled receptor</keyword>
<evidence type="ECO:0000256" key="3">
    <source>
        <dbReference type="ARBA" id="ARBA00022692"/>
    </source>
</evidence>
<keyword evidence="4 11" id="KW-1133">Transmembrane helix</keyword>
<dbReference type="PANTHER" id="PTHR22752">
    <property type="entry name" value="G PROTEIN-COUPLED RECEPTOR"/>
    <property type="match status" value="1"/>
</dbReference>
<evidence type="ECO:0000259" key="12">
    <source>
        <dbReference type="PROSITE" id="PS50262"/>
    </source>
</evidence>
<dbReference type="Proteomes" id="UP001476798">
    <property type="component" value="Unassembled WGS sequence"/>
</dbReference>
<dbReference type="PANTHER" id="PTHR22752:SF5">
    <property type="entry name" value="G-PROTEIN COUPLED RECEPTOR 61"/>
    <property type="match status" value="1"/>
</dbReference>
<evidence type="ECO:0000313" key="14">
    <source>
        <dbReference type="Proteomes" id="UP001476798"/>
    </source>
</evidence>
<reference evidence="13 14" key="1">
    <citation type="submission" date="2021-06" db="EMBL/GenBank/DDBJ databases">
        <authorList>
            <person name="Palmer J.M."/>
        </authorList>
    </citation>
    <scope>NUCLEOTIDE SEQUENCE [LARGE SCALE GENOMIC DNA]</scope>
    <source>
        <strain evidence="13 14">GA_2019</strain>
        <tissue evidence="13">Muscle</tissue>
    </source>
</reference>
<evidence type="ECO:0000256" key="9">
    <source>
        <dbReference type="RuleBase" id="RU000688"/>
    </source>
</evidence>
<comment type="caution">
    <text evidence="13">The sequence shown here is derived from an EMBL/GenBank/DDBJ whole genome shotgun (WGS) entry which is preliminary data.</text>
</comment>
<dbReference type="EMBL" id="JAHRIO010010405">
    <property type="protein sequence ID" value="MEQ2161250.1"/>
    <property type="molecule type" value="Genomic_DNA"/>
</dbReference>
<comment type="subcellular location">
    <subcellularLocation>
        <location evidence="1">Cell membrane</location>
        <topology evidence="1">Multi-pass membrane protein</topology>
    </subcellularLocation>
</comment>
<evidence type="ECO:0000256" key="4">
    <source>
        <dbReference type="ARBA" id="ARBA00022989"/>
    </source>
</evidence>
<dbReference type="SUPFAM" id="SSF81321">
    <property type="entry name" value="Family A G protein-coupled receptor-like"/>
    <property type="match status" value="1"/>
</dbReference>
<evidence type="ECO:0000256" key="2">
    <source>
        <dbReference type="ARBA" id="ARBA00022475"/>
    </source>
</evidence>
<keyword evidence="2" id="KW-1003">Cell membrane</keyword>
<feature type="region of interest" description="Disordered" evidence="10">
    <location>
        <begin position="208"/>
        <end position="240"/>
    </location>
</feature>
<comment type="similarity">
    <text evidence="9">Belongs to the G-protein coupled receptor 1 family.</text>
</comment>
<dbReference type="PROSITE" id="PS50262">
    <property type="entry name" value="G_PROTEIN_RECEP_F1_2"/>
    <property type="match status" value="1"/>
</dbReference>
<keyword evidence="3 9" id="KW-0812">Transmembrane</keyword>
<dbReference type="InterPro" id="IPR017452">
    <property type="entry name" value="GPCR_Rhodpsn_7TM"/>
</dbReference>
<keyword evidence="7 9" id="KW-0675">Receptor</keyword>
<evidence type="ECO:0000256" key="5">
    <source>
        <dbReference type="ARBA" id="ARBA00023040"/>
    </source>
</evidence>